<name>A0ACB8RCR5_9AGAM</name>
<sequence>MSHVVRVYSGRGVLSKSRRSWLMASSNRLAGILGVRGPLVEKSRWACRLRKQDTRSEESELGMAGAFVLFRERFWMGGRWGTIDCVSGGIYTRMETSVARARHVGAALRMHKCQPEGVGNVHNVVS</sequence>
<dbReference type="Proteomes" id="UP000814033">
    <property type="component" value="Unassembled WGS sequence"/>
</dbReference>
<dbReference type="EMBL" id="MU276121">
    <property type="protein sequence ID" value="KAI0041466.1"/>
    <property type="molecule type" value="Genomic_DNA"/>
</dbReference>
<reference evidence="1" key="2">
    <citation type="journal article" date="2022" name="New Phytol.">
        <title>Evolutionary transition to the ectomycorrhizal habit in the genomes of a hyperdiverse lineage of mushroom-forming fungi.</title>
        <authorList>
            <person name="Looney B."/>
            <person name="Miyauchi S."/>
            <person name="Morin E."/>
            <person name="Drula E."/>
            <person name="Courty P.E."/>
            <person name="Kohler A."/>
            <person name="Kuo A."/>
            <person name="LaButti K."/>
            <person name="Pangilinan J."/>
            <person name="Lipzen A."/>
            <person name="Riley R."/>
            <person name="Andreopoulos W."/>
            <person name="He G."/>
            <person name="Johnson J."/>
            <person name="Nolan M."/>
            <person name="Tritt A."/>
            <person name="Barry K.W."/>
            <person name="Grigoriev I.V."/>
            <person name="Nagy L.G."/>
            <person name="Hibbett D."/>
            <person name="Henrissat B."/>
            <person name="Matheny P.B."/>
            <person name="Labbe J."/>
            <person name="Martin F.M."/>
        </authorList>
    </citation>
    <scope>NUCLEOTIDE SEQUENCE</scope>
    <source>
        <strain evidence="1">FP105234-sp</strain>
    </source>
</reference>
<evidence type="ECO:0000313" key="1">
    <source>
        <dbReference type="EMBL" id="KAI0041466.1"/>
    </source>
</evidence>
<protein>
    <submittedName>
        <fullName evidence="1">Uncharacterized protein</fullName>
    </submittedName>
</protein>
<proteinExistence type="predicted"/>
<keyword evidence="2" id="KW-1185">Reference proteome</keyword>
<reference evidence="1" key="1">
    <citation type="submission" date="2021-02" db="EMBL/GenBank/DDBJ databases">
        <authorList>
            <consortium name="DOE Joint Genome Institute"/>
            <person name="Ahrendt S."/>
            <person name="Looney B.P."/>
            <person name="Miyauchi S."/>
            <person name="Morin E."/>
            <person name="Drula E."/>
            <person name="Courty P.E."/>
            <person name="Chicoki N."/>
            <person name="Fauchery L."/>
            <person name="Kohler A."/>
            <person name="Kuo A."/>
            <person name="Labutti K."/>
            <person name="Pangilinan J."/>
            <person name="Lipzen A."/>
            <person name="Riley R."/>
            <person name="Andreopoulos W."/>
            <person name="He G."/>
            <person name="Johnson J."/>
            <person name="Barry K.W."/>
            <person name="Grigoriev I.V."/>
            <person name="Nagy L."/>
            <person name="Hibbett D."/>
            <person name="Henrissat B."/>
            <person name="Matheny P.B."/>
            <person name="Labbe J."/>
            <person name="Martin F."/>
        </authorList>
    </citation>
    <scope>NUCLEOTIDE SEQUENCE</scope>
    <source>
        <strain evidence="1">FP105234-sp</strain>
    </source>
</reference>
<organism evidence="1 2">
    <name type="scientific">Auriscalpium vulgare</name>
    <dbReference type="NCBI Taxonomy" id="40419"/>
    <lineage>
        <taxon>Eukaryota</taxon>
        <taxon>Fungi</taxon>
        <taxon>Dikarya</taxon>
        <taxon>Basidiomycota</taxon>
        <taxon>Agaricomycotina</taxon>
        <taxon>Agaricomycetes</taxon>
        <taxon>Russulales</taxon>
        <taxon>Auriscalpiaceae</taxon>
        <taxon>Auriscalpium</taxon>
    </lineage>
</organism>
<accession>A0ACB8RCR5</accession>
<gene>
    <name evidence="1" type="ORF">FA95DRAFT_693883</name>
</gene>
<comment type="caution">
    <text evidence="1">The sequence shown here is derived from an EMBL/GenBank/DDBJ whole genome shotgun (WGS) entry which is preliminary data.</text>
</comment>
<evidence type="ECO:0000313" key="2">
    <source>
        <dbReference type="Proteomes" id="UP000814033"/>
    </source>
</evidence>